<organism evidence="2 3">
    <name type="scientific">Candidatus Saganbacteria bacterium CG08_land_8_20_14_0_20_45_16</name>
    <dbReference type="NCBI Taxonomy" id="2014293"/>
    <lineage>
        <taxon>Bacteria</taxon>
        <taxon>Bacillati</taxon>
        <taxon>Saganbacteria</taxon>
    </lineage>
</organism>
<proteinExistence type="predicted"/>
<keyword evidence="1" id="KW-0472">Membrane</keyword>
<keyword evidence="1" id="KW-0812">Transmembrane</keyword>
<evidence type="ECO:0000256" key="1">
    <source>
        <dbReference type="SAM" id="Phobius"/>
    </source>
</evidence>
<dbReference type="Proteomes" id="UP000231343">
    <property type="component" value="Unassembled WGS sequence"/>
</dbReference>
<feature type="transmembrane region" description="Helical" evidence="1">
    <location>
        <begin position="20"/>
        <end position="37"/>
    </location>
</feature>
<keyword evidence="1" id="KW-1133">Transmembrane helix</keyword>
<reference evidence="2 3" key="1">
    <citation type="submission" date="2017-09" db="EMBL/GenBank/DDBJ databases">
        <title>Depth-based differentiation of microbial function through sediment-hosted aquifers and enrichment of novel symbionts in the deep terrestrial subsurface.</title>
        <authorList>
            <person name="Probst A.J."/>
            <person name="Ladd B."/>
            <person name="Jarett J.K."/>
            <person name="Geller-Mcgrath D.E."/>
            <person name="Sieber C.M."/>
            <person name="Emerson J.B."/>
            <person name="Anantharaman K."/>
            <person name="Thomas B.C."/>
            <person name="Malmstrom R."/>
            <person name="Stieglmeier M."/>
            <person name="Klingl A."/>
            <person name="Woyke T."/>
            <person name="Ryan C.M."/>
            <person name="Banfield J.F."/>
        </authorList>
    </citation>
    <scope>NUCLEOTIDE SEQUENCE [LARGE SCALE GENOMIC DNA]</scope>
    <source>
        <strain evidence="2">CG08_land_8_20_14_0_20_45_16</strain>
    </source>
</reference>
<comment type="caution">
    <text evidence="2">The sequence shown here is derived from an EMBL/GenBank/DDBJ whole genome shotgun (WGS) entry which is preliminary data.</text>
</comment>
<name>A0A2H0XTS1_UNCSA</name>
<accession>A0A2H0XTS1</accession>
<evidence type="ECO:0000313" key="3">
    <source>
        <dbReference type="Proteomes" id="UP000231343"/>
    </source>
</evidence>
<dbReference type="AlphaFoldDB" id="A0A2H0XTS1"/>
<dbReference type="EMBL" id="PEYM01000136">
    <property type="protein sequence ID" value="PIS28350.1"/>
    <property type="molecule type" value="Genomic_DNA"/>
</dbReference>
<evidence type="ECO:0000313" key="2">
    <source>
        <dbReference type="EMBL" id="PIS28350.1"/>
    </source>
</evidence>
<sequence length="78" mass="9098">MSDFGVKLIQFTNMNPLFKGGGVLIVGLLAFLFAWWMKKRWQEPVRSGFLVFVGLSVFITLYGLFILAVRPLWWRLPY</sequence>
<feature type="transmembrane region" description="Helical" evidence="1">
    <location>
        <begin position="49"/>
        <end position="73"/>
    </location>
</feature>
<gene>
    <name evidence="2" type="ORF">COT42_08245</name>
</gene>
<protein>
    <submittedName>
        <fullName evidence="2">Uncharacterized protein</fullName>
    </submittedName>
</protein>